<evidence type="ECO:0000256" key="1">
    <source>
        <dbReference type="ARBA" id="ARBA00022603"/>
    </source>
</evidence>
<comment type="caution">
    <text evidence="5">The sequence shown here is derived from an EMBL/GenBank/DDBJ whole genome shotgun (WGS) entry which is preliminary data.</text>
</comment>
<dbReference type="OrthoDB" id="7062303at2"/>
<feature type="domain" description="Methyltransferase" evidence="4">
    <location>
        <begin position="52"/>
        <end position="143"/>
    </location>
</feature>
<dbReference type="Proteomes" id="UP000295453">
    <property type="component" value="Unassembled WGS sequence"/>
</dbReference>
<dbReference type="PANTHER" id="PTHR43464:SF19">
    <property type="entry name" value="UBIQUINONE BIOSYNTHESIS O-METHYLTRANSFERASE, MITOCHONDRIAL"/>
    <property type="match status" value="1"/>
</dbReference>
<evidence type="ECO:0000259" key="4">
    <source>
        <dbReference type="Pfam" id="PF13649"/>
    </source>
</evidence>
<gene>
    <name evidence="5" type="ORF">EPD65_02750</name>
</gene>
<organism evidence="5 6">
    <name type="scientific">Nocardioides jejuensis</name>
    <dbReference type="NCBI Taxonomy" id="2502782"/>
    <lineage>
        <taxon>Bacteria</taxon>
        <taxon>Bacillati</taxon>
        <taxon>Actinomycetota</taxon>
        <taxon>Actinomycetes</taxon>
        <taxon>Propionibacteriales</taxon>
        <taxon>Nocardioidaceae</taxon>
        <taxon>Nocardioides</taxon>
    </lineage>
</organism>
<dbReference type="GO" id="GO:0008168">
    <property type="term" value="F:methyltransferase activity"/>
    <property type="evidence" value="ECO:0007669"/>
    <property type="project" value="UniProtKB-KW"/>
</dbReference>
<accession>A0A4R1CH69</accession>
<dbReference type="SUPFAM" id="SSF53335">
    <property type="entry name" value="S-adenosyl-L-methionine-dependent methyltransferases"/>
    <property type="match status" value="1"/>
</dbReference>
<name>A0A4R1CH69_9ACTN</name>
<keyword evidence="1 5" id="KW-0489">Methyltransferase</keyword>
<dbReference type="RefSeq" id="WP_131581634.1">
    <property type="nucleotide sequence ID" value="NZ_SJZJ01000003.1"/>
</dbReference>
<dbReference type="InterPro" id="IPR041698">
    <property type="entry name" value="Methyltransf_25"/>
</dbReference>
<evidence type="ECO:0000313" key="5">
    <source>
        <dbReference type="EMBL" id="TCJ30509.1"/>
    </source>
</evidence>
<dbReference type="EMBL" id="SJZJ01000003">
    <property type="protein sequence ID" value="TCJ30509.1"/>
    <property type="molecule type" value="Genomic_DNA"/>
</dbReference>
<dbReference type="GO" id="GO:0032259">
    <property type="term" value="P:methylation"/>
    <property type="evidence" value="ECO:0007669"/>
    <property type="project" value="UniProtKB-KW"/>
</dbReference>
<dbReference type="AlphaFoldDB" id="A0A4R1CH69"/>
<evidence type="ECO:0000313" key="6">
    <source>
        <dbReference type="Proteomes" id="UP000295453"/>
    </source>
</evidence>
<dbReference type="Gene3D" id="3.40.50.150">
    <property type="entry name" value="Vaccinia Virus protein VP39"/>
    <property type="match status" value="1"/>
</dbReference>
<sequence length="196" mass="21254">MTETPSARWFDEWSVEQRTEYADRFRRLAANGTDIDGEARMVDAVAGRGSRILDAGCGAGRLSAYLAAHGHAVLGVDIDPLLVEAGLELYPGLPLQQLDLRDVSPDLGSFDIVASAGNVMVYLEPGTERAVLAALASVLRPGGRAVFGFATDRAYTHDQLDIDAAAVGWTREARWATWQLDPFTDDADWAVSLYRA</sequence>
<dbReference type="InterPro" id="IPR029063">
    <property type="entry name" value="SAM-dependent_MTases_sf"/>
</dbReference>
<dbReference type="CDD" id="cd02440">
    <property type="entry name" value="AdoMet_MTases"/>
    <property type="match status" value="1"/>
</dbReference>
<reference evidence="5 6" key="1">
    <citation type="submission" date="2019-03" db="EMBL/GenBank/DDBJ databases">
        <authorList>
            <person name="Kim M.K.M."/>
        </authorList>
    </citation>
    <scope>NUCLEOTIDE SEQUENCE [LARGE SCALE GENOMIC DNA]</scope>
    <source>
        <strain evidence="5 6">18JY15-6</strain>
    </source>
</reference>
<proteinExistence type="predicted"/>
<keyword evidence="2 5" id="KW-0808">Transferase</keyword>
<keyword evidence="3" id="KW-0949">S-adenosyl-L-methionine</keyword>
<keyword evidence="6" id="KW-1185">Reference proteome</keyword>
<evidence type="ECO:0000256" key="3">
    <source>
        <dbReference type="ARBA" id="ARBA00022691"/>
    </source>
</evidence>
<protein>
    <submittedName>
        <fullName evidence="5">Class I SAM-dependent methyltransferase</fullName>
    </submittedName>
</protein>
<dbReference type="Pfam" id="PF13649">
    <property type="entry name" value="Methyltransf_25"/>
    <property type="match status" value="1"/>
</dbReference>
<evidence type="ECO:0000256" key="2">
    <source>
        <dbReference type="ARBA" id="ARBA00022679"/>
    </source>
</evidence>
<dbReference type="PANTHER" id="PTHR43464">
    <property type="entry name" value="METHYLTRANSFERASE"/>
    <property type="match status" value="1"/>
</dbReference>